<dbReference type="Gene3D" id="1.20.1070.10">
    <property type="entry name" value="Rhodopsin 7-helix transmembrane proteins"/>
    <property type="match status" value="1"/>
</dbReference>
<organism evidence="13 14">
    <name type="scientific">Branchiostoma floridae</name>
    <name type="common">Florida lancelet</name>
    <name type="synonym">Amphioxus</name>
    <dbReference type="NCBI Taxonomy" id="7739"/>
    <lineage>
        <taxon>Eukaryota</taxon>
        <taxon>Metazoa</taxon>
        <taxon>Chordata</taxon>
        <taxon>Cephalochordata</taxon>
        <taxon>Leptocardii</taxon>
        <taxon>Amphioxiformes</taxon>
        <taxon>Branchiostomatidae</taxon>
        <taxon>Branchiostoma</taxon>
    </lineage>
</organism>
<sequence length="388" mass="44195">MNNTTLTNMTWLNDTANATEANRTYFDMETGVRGVIVPVIFASIILVGVAGNILVMVVLLCKKEHIQNTTNIFILNLSIADLLFLIFCGPFQTYLFSGDSWIFGTFLCKFVHYGNYTNMIASIYNLLVMSVDRYIAIVHAVKSREIRNPRYAWIVESVIWSMSLLMAIPIAIAYKTESAGGYTRDEQEVLVCMDSWNTWSERVSYFTTLFVCCYVIPLLCISLCYILLVRSLQDRPRHGQQNTKKKVTKMVTVVVIMFAVCWFPHWMILMWNMYADFPFTMATFVLRMLANTLMYLNSCCNPFIYAFMSKNFRKGFHKAVTGKISSFSFRKKSVNNPGNEDDTELQNNIPLKRAYLGVNQPENGVTGSTEVDATSVKNGLLNNGHTRT</sequence>
<feature type="transmembrane region" description="Helical" evidence="11">
    <location>
        <begin position="203"/>
        <end position="229"/>
    </location>
</feature>
<evidence type="ECO:0000256" key="5">
    <source>
        <dbReference type="ARBA" id="ARBA00023136"/>
    </source>
</evidence>
<dbReference type="GO" id="GO:0004930">
    <property type="term" value="F:G protein-coupled receptor activity"/>
    <property type="evidence" value="ECO:0000318"/>
    <property type="project" value="GO_Central"/>
</dbReference>
<evidence type="ECO:0000256" key="4">
    <source>
        <dbReference type="ARBA" id="ARBA00023040"/>
    </source>
</evidence>
<feature type="transmembrane region" description="Helical" evidence="11">
    <location>
        <begin position="35"/>
        <end position="61"/>
    </location>
</feature>
<dbReference type="PRINTS" id="PR00237">
    <property type="entry name" value="GPCRRHODOPSN"/>
</dbReference>
<evidence type="ECO:0000256" key="11">
    <source>
        <dbReference type="SAM" id="Phobius"/>
    </source>
</evidence>
<evidence type="ECO:0000313" key="13">
    <source>
        <dbReference type="Proteomes" id="UP000001554"/>
    </source>
</evidence>
<proteinExistence type="inferred from homology"/>
<gene>
    <name evidence="14" type="primary">LOC118419002</name>
</gene>
<accession>A0A9J7LDY0</accession>
<comment type="subcellular location">
    <subcellularLocation>
        <location evidence="1">Membrane</location>
        <topology evidence="1">Multi-pass membrane protein</topology>
    </subcellularLocation>
</comment>
<dbReference type="RefSeq" id="XP_035681103.1">
    <property type="nucleotide sequence ID" value="XM_035825210.1"/>
</dbReference>
<keyword evidence="7 9" id="KW-0675">Receptor</keyword>
<dbReference type="Proteomes" id="UP000001554">
    <property type="component" value="Chromosome 7"/>
</dbReference>
<evidence type="ECO:0000256" key="2">
    <source>
        <dbReference type="ARBA" id="ARBA00022692"/>
    </source>
</evidence>
<keyword evidence="5 11" id="KW-0472">Membrane</keyword>
<dbReference type="OMA" id="CCYTKIL"/>
<keyword evidence="4 9" id="KW-0297">G-protein coupled receptor</keyword>
<dbReference type="PROSITE" id="PS50262">
    <property type="entry name" value="G_PROTEIN_RECEP_F1_2"/>
    <property type="match status" value="1"/>
</dbReference>
<feature type="transmembrane region" description="Helical" evidence="11">
    <location>
        <begin position="250"/>
        <end position="268"/>
    </location>
</feature>
<keyword evidence="2 9" id="KW-0812">Transmembrane</keyword>
<evidence type="ECO:0000256" key="7">
    <source>
        <dbReference type="ARBA" id="ARBA00023170"/>
    </source>
</evidence>
<evidence type="ECO:0000256" key="6">
    <source>
        <dbReference type="ARBA" id="ARBA00023157"/>
    </source>
</evidence>
<name>A0A9J7LDY0_BRAFL</name>
<feature type="transmembrane region" description="Helical" evidence="11">
    <location>
        <begin position="73"/>
        <end position="96"/>
    </location>
</feature>
<comment type="similarity">
    <text evidence="9">Belongs to the G-protein coupled receptor 1 family.</text>
</comment>
<dbReference type="InterPro" id="IPR000276">
    <property type="entry name" value="GPCR_Rhodpsn"/>
</dbReference>
<dbReference type="InterPro" id="IPR017452">
    <property type="entry name" value="GPCR_Rhodpsn_7TM"/>
</dbReference>
<dbReference type="InterPro" id="IPR000405">
    <property type="entry name" value="Galanin_rcpt"/>
</dbReference>
<evidence type="ECO:0000256" key="10">
    <source>
        <dbReference type="SAM" id="MobiDB-lite"/>
    </source>
</evidence>
<dbReference type="OrthoDB" id="2132067at2759"/>
<evidence type="ECO:0000256" key="1">
    <source>
        <dbReference type="ARBA" id="ARBA00004141"/>
    </source>
</evidence>
<feature type="region of interest" description="Disordered" evidence="10">
    <location>
        <begin position="366"/>
        <end position="388"/>
    </location>
</feature>
<dbReference type="Pfam" id="PF00001">
    <property type="entry name" value="7tm_1"/>
    <property type="match status" value="1"/>
</dbReference>
<dbReference type="GeneID" id="118419002"/>
<dbReference type="KEGG" id="bfo:118419002"/>
<dbReference type="AlphaFoldDB" id="A0A9J7LDY0"/>
<evidence type="ECO:0000256" key="8">
    <source>
        <dbReference type="ARBA" id="ARBA00023224"/>
    </source>
</evidence>
<evidence type="ECO:0000259" key="12">
    <source>
        <dbReference type="PROSITE" id="PS50262"/>
    </source>
</evidence>
<dbReference type="GO" id="GO:0007186">
    <property type="term" value="P:G protein-coupled receptor signaling pathway"/>
    <property type="evidence" value="ECO:0000318"/>
    <property type="project" value="GO_Central"/>
</dbReference>
<protein>
    <submittedName>
        <fullName evidence="14">Galanin receptor type 1-like</fullName>
    </submittedName>
</protein>
<feature type="transmembrane region" description="Helical" evidence="11">
    <location>
        <begin position="116"/>
        <end position="141"/>
    </location>
</feature>
<evidence type="ECO:0000313" key="14">
    <source>
        <dbReference type="RefSeq" id="XP_035681103.1"/>
    </source>
</evidence>
<evidence type="ECO:0000256" key="3">
    <source>
        <dbReference type="ARBA" id="ARBA00022989"/>
    </source>
</evidence>
<dbReference type="PANTHER" id="PTHR45695:SF34">
    <property type="entry name" value="GALANIN RECEPTOR 2B-LIKE"/>
    <property type="match status" value="1"/>
</dbReference>
<feature type="transmembrane region" description="Helical" evidence="11">
    <location>
        <begin position="288"/>
        <end position="308"/>
    </location>
</feature>
<keyword evidence="8 9" id="KW-0807">Transducer</keyword>
<keyword evidence="13" id="KW-1185">Reference proteome</keyword>
<dbReference type="PROSITE" id="PS00237">
    <property type="entry name" value="G_PROTEIN_RECEP_F1_1"/>
    <property type="match status" value="1"/>
</dbReference>
<evidence type="ECO:0000256" key="9">
    <source>
        <dbReference type="RuleBase" id="RU000688"/>
    </source>
</evidence>
<dbReference type="FunFam" id="1.20.1070.10:FF:000593">
    <property type="entry name" value="Uncharacterized protein"/>
    <property type="match status" value="1"/>
</dbReference>
<keyword evidence="6" id="KW-1015">Disulfide bond</keyword>
<feature type="transmembrane region" description="Helical" evidence="11">
    <location>
        <begin position="153"/>
        <end position="174"/>
    </location>
</feature>
<reference evidence="13" key="1">
    <citation type="journal article" date="2020" name="Nat. Ecol. Evol.">
        <title>Deeply conserved synteny resolves early events in vertebrate evolution.</title>
        <authorList>
            <person name="Simakov O."/>
            <person name="Marletaz F."/>
            <person name="Yue J.X."/>
            <person name="O'Connell B."/>
            <person name="Jenkins J."/>
            <person name="Brandt A."/>
            <person name="Calef R."/>
            <person name="Tung C.H."/>
            <person name="Huang T.K."/>
            <person name="Schmutz J."/>
            <person name="Satoh N."/>
            <person name="Yu J.K."/>
            <person name="Putnam N.H."/>
            <person name="Green R.E."/>
            <person name="Rokhsar D.S."/>
        </authorList>
    </citation>
    <scope>NUCLEOTIDE SEQUENCE [LARGE SCALE GENOMIC DNA]</scope>
    <source>
        <strain evidence="13">S238N-H82</strain>
    </source>
</reference>
<feature type="domain" description="G-protein coupled receptors family 1 profile" evidence="12">
    <location>
        <begin position="51"/>
        <end position="305"/>
    </location>
</feature>
<reference evidence="14" key="2">
    <citation type="submission" date="2025-08" db="UniProtKB">
        <authorList>
            <consortium name="RefSeq"/>
        </authorList>
    </citation>
    <scope>IDENTIFICATION</scope>
    <source>
        <strain evidence="14">S238N-H82</strain>
        <tissue evidence="14">Testes</tissue>
    </source>
</reference>
<dbReference type="SMART" id="SM01381">
    <property type="entry name" value="7TM_GPCR_Srsx"/>
    <property type="match status" value="1"/>
</dbReference>
<dbReference type="PRINTS" id="PR00663">
    <property type="entry name" value="GALANINR"/>
</dbReference>
<dbReference type="GO" id="GO:0005886">
    <property type="term" value="C:plasma membrane"/>
    <property type="evidence" value="ECO:0000318"/>
    <property type="project" value="GO_Central"/>
</dbReference>
<dbReference type="PANTHER" id="PTHR45695">
    <property type="entry name" value="LEUCOKININ RECEPTOR-RELATED"/>
    <property type="match status" value="1"/>
</dbReference>
<dbReference type="SUPFAM" id="SSF81321">
    <property type="entry name" value="Family A G protein-coupled receptor-like"/>
    <property type="match status" value="1"/>
</dbReference>
<keyword evidence="3 11" id="KW-1133">Transmembrane helix</keyword>